<comment type="caution">
    <text evidence="3">The sequence shown here is derived from an EMBL/GenBank/DDBJ whole genome shotgun (WGS) entry which is preliminary data.</text>
</comment>
<proteinExistence type="predicted"/>
<dbReference type="RefSeq" id="WP_014221458.1">
    <property type="nucleotide sequence ID" value="NZ_LWBO01000012.1"/>
</dbReference>
<dbReference type="Gene3D" id="2.60.40.10">
    <property type="entry name" value="Immunoglobulins"/>
    <property type="match status" value="1"/>
</dbReference>
<reference evidence="3 4" key="1">
    <citation type="submission" date="2016-04" db="EMBL/GenBank/DDBJ databases">
        <authorList>
            <person name="Chen L."/>
            <person name="Zhuang W."/>
            <person name="Wang G."/>
        </authorList>
    </citation>
    <scope>NUCLEOTIDE SEQUENCE [LARGE SCALE GENOMIC DNA]</scope>
    <source>
        <strain evidence="4">GR20</strain>
    </source>
</reference>
<dbReference type="Gene3D" id="2.160.20.10">
    <property type="entry name" value="Single-stranded right-handed beta-helix, Pectin lyase-like"/>
    <property type="match status" value="1"/>
</dbReference>
<sequence length="536" mass="58073">MKSVINKYKGIIVPAMALALGIVSCKKDDVGSNELVRMFIPGDISVVSGDTIATLSWKASLYTTGNADVSYTIELSRDSLFAGTPELSQVTKNTSITVTDRQLAVKQKYFARLKANAAGNSEESHWLHSNSMTPIKGEQYMRPILDGELTDTKVTLRWVVNPGFTKITLTPKTGTPISVNLDPADITAGTKTISVLTPKTTYDAAIFLGPAQKGYLTFTSFAGTPTGANVVMVQPTDDLATILTTAAPGTTFVLQQGTKYTTDNPIVLPNNASFTIWGQTGPNRPILAFNVMTLPSTAGVIKFENLDITGYQNADPALTKRNYIFNQSAGSTTAEINFENCIIRNMGFTPLRVQGANPINIDRIVVNKCIVYDISNSSGGNYAFINNTVATSKFNNIFITNSTFYNIGFALIYHNLAPSTTVQVDNNTFYNTTAVTRYFIDYNAQIIGTFTFANNIIGKTISTTDSRGIRAGTAPSVGLNTYKTTDCIFSTNPIANVADYGKASTDLFTNPAAGNFVYKDVTFFGRSSCGDPRWQY</sequence>
<dbReference type="Pfam" id="PF16318">
    <property type="entry name" value="DUF4957"/>
    <property type="match status" value="1"/>
</dbReference>
<accession>A0ABX3NVJ2</accession>
<dbReference type="Pfam" id="PF17161">
    <property type="entry name" value="DUF5123"/>
    <property type="match status" value="1"/>
</dbReference>
<evidence type="ECO:0000259" key="2">
    <source>
        <dbReference type="Pfam" id="PF17161"/>
    </source>
</evidence>
<dbReference type="SUPFAM" id="SSF51126">
    <property type="entry name" value="Pectin lyase-like"/>
    <property type="match status" value="1"/>
</dbReference>
<name>A0ABX3NVJ2_9BACT</name>
<feature type="domain" description="DUF4957" evidence="1">
    <location>
        <begin position="259"/>
        <end position="406"/>
    </location>
</feature>
<evidence type="ECO:0000313" key="3">
    <source>
        <dbReference type="EMBL" id="OQP48266.1"/>
    </source>
</evidence>
<dbReference type="InterPro" id="IPR032530">
    <property type="entry name" value="DUF4957"/>
</dbReference>
<protein>
    <recommendedName>
        <fullName evidence="5">Fibronectin type III domain protein</fullName>
    </recommendedName>
</protein>
<dbReference type="InterPro" id="IPR033427">
    <property type="entry name" value="DUF5123"/>
</dbReference>
<evidence type="ECO:0000313" key="4">
    <source>
        <dbReference type="Proteomes" id="UP000192277"/>
    </source>
</evidence>
<dbReference type="InterPro" id="IPR011050">
    <property type="entry name" value="Pectin_lyase_fold/virulence"/>
</dbReference>
<dbReference type="SUPFAM" id="SSF49265">
    <property type="entry name" value="Fibronectin type III"/>
    <property type="match status" value="1"/>
</dbReference>
<dbReference type="Proteomes" id="UP000192277">
    <property type="component" value="Unassembled WGS sequence"/>
</dbReference>
<dbReference type="EMBL" id="LWBO01000012">
    <property type="protein sequence ID" value="OQP48266.1"/>
    <property type="molecule type" value="Genomic_DNA"/>
</dbReference>
<evidence type="ECO:0000259" key="1">
    <source>
        <dbReference type="Pfam" id="PF16318"/>
    </source>
</evidence>
<feature type="domain" description="DUF5123" evidence="2">
    <location>
        <begin position="423"/>
        <end position="534"/>
    </location>
</feature>
<organism evidence="3 4">
    <name type="scientific">Niastella koreensis</name>
    <dbReference type="NCBI Taxonomy" id="354356"/>
    <lineage>
        <taxon>Bacteria</taxon>
        <taxon>Pseudomonadati</taxon>
        <taxon>Bacteroidota</taxon>
        <taxon>Chitinophagia</taxon>
        <taxon>Chitinophagales</taxon>
        <taxon>Chitinophagaceae</taxon>
        <taxon>Niastella</taxon>
    </lineage>
</organism>
<dbReference type="InterPro" id="IPR012334">
    <property type="entry name" value="Pectin_lyas_fold"/>
</dbReference>
<gene>
    <name evidence="3" type="ORF">A4D02_05990</name>
</gene>
<keyword evidence="4" id="KW-1185">Reference proteome</keyword>
<dbReference type="InterPro" id="IPR036116">
    <property type="entry name" value="FN3_sf"/>
</dbReference>
<evidence type="ECO:0008006" key="5">
    <source>
        <dbReference type="Google" id="ProtNLM"/>
    </source>
</evidence>
<dbReference type="PROSITE" id="PS51257">
    <property type="entry name" value="PROKAR_LIPOPROTEIN"/>
    <property type="match status" value="1"/>
</dbReference>
<dbReference type="InterPro" id="IPR013783">
    <property type="entry name" value="Ig-like_fold"/>
</dbReference>